<feature type="DNA-binding region" description="Homeobox" evidence="6">
    <location>
        <begin position="53"/>
        <end position="112"/>
    </location>
</feature>
<dbReference type="GO" id="GO:0003677">
    <property type="term" value="F:DNA binding"/>
    <property type="evidence" value="ECO:0007669"/>
    <property type="project" value="UniProtKB-UniRule"/>
</dbReference>
<dbReference type="PROSITE" id="PS50803">
    <property type="entry name" value="OAR"/>
    <property type="match status" value="1"/>
</dbReference>
<feature type="compositionally biased region" description="Basic residues" evidence="8">
    <location>
        <begin position="108"/>
        <end position="117"/>
    </location>
</feature>
<evidence type="ECO:0000256" key="3">
    <source>
        <dbReference type="ARBA" id="ARBA00023125"/>
    </source>
</evidence>
<evidence type="ECO:0000256" key="6">
    <source>
        <dbReference type="PROSITE-ProRule" id="PRU00108"/>
    </source>
</evidence>
<dbReference type="CDD" id="cd00086">
    <property type="entry name" value="homeodomain"/>
    <property type="match status" value="1"/>
</dbReference>
<evidence type="ECO:0000313" key="12">
    <source>
        <dbReference type="Proteomes" id="UP001519460"/>
    </source>
</evidence>
<dbReference type="Gene3D" id="1.10.10.60">
    <property type="entry name" value="Homeodomain-like"/>
    <property type="match status" value="1"/>
</dbReference>
<dbReference type="Proteomes" id="UP001519460">
    <property type="component" value="Unassembled WGS sequence"/>
</dbReference>
<dbReference type="InterPro" id="IPR052488">
    <property type="entry name" value="DMBX_homeobox"/>
</dbReference>
<keyword evidence="5 6" id="KW-0539">Nucleus</keyword>
<evidence type="ECO:0000256" key="8">
    <source>
        <dbReference type="SAM" id="MobiDB-lite"/>
    </source>
</evidence>
<comment type="caution">
    <text evidence="11">The sequence shown here is derived from an EMBL/GenBank/DDBJ whole genome shotgun (WGS) entry which is preliminary data.</text>
</comment>
<evidence type="ECO:0000259" key="10">
    <source>
        <dbReference type="PROSITE" id="PS50803"/>
    </source>
</evidence>
<dbReference type="Pfam" id="PF00046">
    <property type="entry name" value="Homeodomain"/>
    <property type="match status" value="1"/>
</dbReference>
<dbReference type="GO" id="GO:0005634">
    <property type="term" value="C:nucleus"/>
    <property type="evidence" value="ECO:0007669"/>
    <property type="project" value="UniProtKB-SubCell"/>
</dbReference>
<dbReference type="FunFam" id="1.10.10.60:FF:000551">
    <property type="entry name" value="Predicted protein"/>
    <property type="match status" value="1"/>
</dbReference>
<comment type="subcellular location">
    <subcellularLocation>
        <location evidence="1 6 7">Nucleus</location>
    </subcellularLocation>
</comment>
<feature type="region of interest" description="Disordered" evidence="8">
    <location>
        <begin position="388"/>
        <end position="421"/>
    </location>
</feature>
<evidence type="ECO:0000256" key="2">
    <source>
        <dbReference type="ARBA" id="ARBA00005733"/>
    </source>
</evidence>
<evidence type="ECO:0000313" key="11">
    <source>
        <dbReference type="EMBL" id="KAK7502445.1"/>
    </source>
</evidence>
<name>A0ABD0LS70_9CAEN</name>
<evidence type="ECO:0000256" key="4">
    <source>
        <dbReference type="ARBA" id="ARBA00023155"/>
    </source>
</evidence>
<feature type="compositionally biased region" description="Basic and acidic residues" evidence="8">
    <location>
        <begin position="150"/>
        <end position="178"/>
    </location>
</feature>
<dbReference type="PROSITE" id="PS50071">
    <property type="entry name" value="HOMEOBOX_2"/>
    <property type="match status" value="1"/>
</dbReference>
<sequence length="447" mass="49067">MQNYGGFGLQFQPPPPPFGLLPPTHGPPLGAPFFLGQYPDILLDARYGAHRKQRRSRTAFTNQQLASLEKTFAKTHYPDVVMRERLAMMTNLPEARIQVWFKNRRAKFRKKQRAMKTKTKDGGGSNSSSNTKTSGQYKPEADDTSSSKTHTAESPEKKDNSATKEADDSKDEERERPHRSSSPESDASDSEAGEDNSMAVDVESLDNATEMCDRRVECDSMSDACAERRRKEADSPSTDGRKSTGTREHNAEEDRDSSPCHSGREHTPAHSEGRSHSPVSPVAMAAGDLNHINYQHYKGVDVPHPGSRTSSGPLPYHQYPPTSPFPQMGLFSLQQHALASALLHKHLSLQHMPLFQPPPSVSLPAHMSAWPTYYSAPPPPVPDVIVSPSSSATPRSEPLRIPPPAHITMTASGSGGSSKDAMMTSSIESLRLRARQHAASLGLYENM</sequence>
<dbReference type="Pfam" id="PF03826">
    <property type="entry name" value="OAR"/>
    <property type="match status" value="1"/>
</dbReference>
<dbReference type="InterPro" id="IPR017970">
    <property type="entry name" value="Homeobox_CS"/>
</dbReference>
<dbReference type="PANTHER" id="PTHR46639:SF4">
    <property type="entry name" value="DIENCEPHALON_MESENCEPHALON HOMEOBOX PROTEIN 1-B-LIKE"/>
    <property type="match status" value="1"/>
</dbReference>
<feature type="compositionally biased region" description="Basic and acidic residues" evidence="8">
    <location>
        <begin position="225"/>
        <end position="275"/>
    </location>
</feature>
<gene>
    <name evidence="11" type="ORF">BaRGS_00006398</name>
</gene>
<evidence type="ECO:0000256" key="5">
    <source>
        <dbReference type="ARBA" id="ARBA00023242"/>
    </source>
</evidence>
<dbReference type="SUPFAM" id="SSF46689">
    <property type="entry name" value="Homeodomain-like"/>
    <property type="match status" value="1"/>
</dbReference>
<evidence type="ECO:0000256" key="7">
    <source>
        <dbReference type="RuleBase" id="RU000682"/>
    </source>
</evidence>
<keyword evidence="3 6" id="KW-0238">DNA-binding</keyword>
<dbReference type="SMART" id="SM00389">
    <property type="entry name" value="HOX"/>
    <property type="match status" value="1"/>
</dbReference>
<feature type="domain" description="Homeobox" evidence="9">
    <location>
        <begin position="51"/>
        <end position="111"/>
    </location>
</feature>
<feature type="domain" description="OAR" evidence="10">
    <location>
        <begin position="425"/>
        <end position="438"/>
    </location>
</feature>
<keyword evidence="12" id="KW-1185">Reference proteome</keyword>
<dbReference type="EMBL" id="JACVVK020000026">
    <property type="protein sequence ID" value="KAK7502445.1"/>
    <property type="molecule type" value="Genomic_DNA"/>
</dbReference>
<feature type="region of interest" description="Disordered" evidence="8">
    <location>
        <begin position="108"/>
        <end position="281"/>
    </location>
</feature>
<dbReference type="AlphaFoldDB" id="A0ABD0LS70"/>
<dbReference type="InterPro" id="IPR009057">
    <property type="entry name" value="Homeodomain-like_sf"/>
</dbReference>
<accession>A0ABD0LS70</accession>
<evidence type="ECO:0000256" key="1">
    <source>
        <dbReference type="ARBA" id="ARBA00004123"/>
    </source>
</evidence>
<keyword evidence="4 6" id="KW-0371">Homeobox</keyword>
<organism evidence="11 12">
    <name type="scientific">Batillaria attramentaria</name>
    <dbReference type="NCBI Taxonomy" id="370345"/>
    <lineage>
        <taxon>Eukaryota</taxon>
        <taxon>Metazoa</taxon>
        <taxon>Spiralia</taxon>
        <taxon>Lophotrochozoa</taxon>
        <taxon>Mollusca</taxon>
        <taxon>Gastropoda</taxon>
        <taxon>Caenogastropoda</taxon>
        <taxon>Sorbeoconcha</taxon>
        <taxon>Cerithioidea</taxon>
        <taxon>Batillariidae</taxon>
        <taxon>Batillaria</taxon>
    </lineage>
</organism>
<comment type="similarity">
    <text evidence="2">Belongs to the paired homeobox family.</text>
</comment>
<feature type="compositionally biased region" description="Low complexity" evidence="8">
    <location>
        <begin position="126"/>
        <end position="135"/>
    </location>
</feature>
<dbReference type="PANTHER" id="PTHR46639">
    <property type="entry name" value="DIENCEPHALON/MESENCEPHALON HOMEOBOX PROTEIN 1"/>
    <property type="match status" value="1"/>
</dbReference>
<proteinExistence type="inferred from homology"/>
<dbReference type="PROSITE" id="PS00027">
    <property type="entry name" value="HOMEOBOX_1"/>
    <property type="match status" value="1"/>
</dbReference>
<dbReference type="InterPro" id="IPR003654">
    <property type="entry name" value="OAR_dom"/>
</dbReference>
<reference evidence="11 12" key="1">
    <citation type="journal article" date="2023" name="Sci. Data">
        <title>Genome assembly of the Korean intertidal mud-creeper Batillaria attramentaria.</title>
        <authorList>
            <person name="Patra A.K."/>
            <person name="Ho P.T."/>
            <person name="Jun S."/>
            <person name="Lee S.J."/>
            <person name="Kim Y."/>
            <person name="Won Y.J."/>
        </authorList>
    </citation>
    <scope>NUCLEOTIDE SEQUENCE [LARGE SCALE GENOMIC DNA]</scope>
    <source>
        <strain evidence="11">Wonlab-2016</strain>
    </source>
</reference>
<evidence type="ECO:0000259" key="9">
    <source>
        <dbReference type="PROSITE" id="PS50071"/>
    </source>
</evidence>
<protein>
    <submittedName>
        <fullName evidence="11">Uncharacterized protein</fullName>
    </submittedName>
</protein>
<dbReference type="InterPro" id="IPR001356">
    <property type="entry name" value="HD"/>
</dbReference>